<sequence length="236" mass="27510">MIAWEGRRRTVLRLPQSEDRFDRDDLVPEAERLERRFPDWILRRDGAPRTRLNISELSRQFDVGPQAAAGFLGRFSRLGPVERIGRSDWALRGFAADHARELPEFRMMIELDAARRFASLPASRPAFARLEHREAEHLALLDRIDTACHDFSALDVRLHPAVTGITGNRFARDFRDLISFIFHHHNQWNKRLEQRRNTAAIADHPEYIRPLRSRDKTRILRAAEGHLTTARQTLLD</sequence>
<keyword evidence="3" id="KW-0804">Transcription</keyword>
<dbReference type="InterPro" id="IPR008920">
    <property type="entry name" value="TF_FadR/GntR_C"/>
</dbReference>
<evidence type="ECO:0000256" key="1">
    <source>
        <dbReference type="ARBA" id="ARBA00023015"/>
    </source>
</evidence>
<accession>A0ABW2UHV1</accession>
<evidence type="ECO:0000259" key="4">
    <source>
        <dbReference type="Pfam" id="PF07729"/>
    </source>
</evidence>
<keyword evidence="6" id="KW-1185">Reference proteome</keyword>
<name>A0ABW2UHV1_9RHOB</name>
<dbReference type="Gene3D" id="1.20.120.530">
    <property type="entry name" value="GntR ligand-binding domain-like"/>
    <property type="match status" value="1"/>
</dbReference>
<keyword evidence="1" id="KW-0805">Transcription regulation</keyword>
<evidence type="ECO:0000313" key="6">
    <source>
        <dbReference type="Proteomes" id="UP001596516"/>
    </source>
</evidence>
<evidence type="ECO:0000313" key="5">
    <source>
        <dbReference type="EMBL" id="MFC7704274.1"/>
    </source>
</evidence>
<dbReference type="EMBL" id="JBHTFQ010000004">
    <property type="protein sequence ID" value="MFC7704274.1"/>
    <property type="molecule type" value="Genomic_DNA"/>
</dbReference>
<dbReference type="RefSeq" id="WP_377402246.1">
    <property type="nucleotide sequence ID" value="NZ_JBHTFQ010000004.1"/>
</dbReference>
<evidence type="ECO:0000256" key="2">
    <source>
        <dbReference type="ARBA" id="ARBA00023125"/>
    </source>
</evidence>
<organism evidence="5 6">
    <name type="scientific">Plastorhodobacter daqingensis</name>
    <dbReference type="NCBI Taxonomy" id="1387281"/>
    <lineage>
        <taxon>Bacteria</taxon>
        <taxon>Pseudomonadati</taxon>
        <taxon>Pseudomonadota</taxon>
        <taxon>Alphaproteobacteria</taxon>
        <taxon>Rhodobacterales</taxon>
        <taxon>Paracoccaceae</taxon>
        <taxon>Plastorhodobacter</taxon>
    </lineage>
</organism>
<dbReference type="InterPro" id="IPR011711">
    <property type="entry name" value="GntR_C"/>
</dbReference>
<dbReference type="SUPFAM" id="SSF48008">
    <property type="entry name" value="GntR ligand-binding domain-like"/>
    <property type="match status" value="1"/>
</dbReference>
<reference evidence="6" key="1">
    <citation type="journal article" date="2019" name="Int. J. Syst. Evol. Microbiol.">
        <title>The Global Catalogue of Microorganisms (GCM) 10K type strain sequencing project: providing services to taxonomists for standard genome sequencing and annotation.</title>
        <authorList>
            <consortium name="The Broad Institute Genomics Platform"/>
            <consortium name="The Broad Institute Genome Sequencing Center for Infectious Disease"/>
            <person name="Wu L."/>
            <person name="Ma J."/>
        </authorList>
    </citation>
    <scope>NUCLEOTIDE SEQUENCE [LARGE SCALE GENOMIC DNA]</scope>
    <source>
        <strain evidence="6">CGMCC 1.12750</strain>
    </source>
</reference>
<protein>
    <submittedName>
        <fullName evidence="5">FCD domain-containing protein</fullName>
    </submittedName>
</protein>
<dbReference type="Proteomes" id="UP001596516">
    <property type="component" value="Unassembled WGS sequence"/>
</dbReference>
<evidence type="ECO:0000256" key="3">
    <source>
        <dbReference type="ARBA" id="ARBA00023163"/>
    </source>
</evidence>
<gene>
    <name evidence="5" type="ORF">ACFQXB_08720</name>
</gene>
<comment type="caution">
    <text evidence="5">The sequence shown here is derived from an EMBL/GenBank/DDBJ whole genome shotgun (WGS) entry which is preliminary data.</text>
</comment>
<proteinExistence type="predicted"/>
<feature type="domain" description="GntR C-terminal" evidence="4">
    <location>
        <begin position="102"/>
        <end position="228"/>
    </location>
</feature>
<dbReference type="Pfam" id="PF07729">
    <property type="entry name" value="FCD"/>
    <property type="match status" value="1"/>
</dbReference>
<keyword evidence="2" id="KW-0238">DNA-binding</keyword>